<feature type="compositionally biased region" description="Basic and acidic residues" evidence="11">
    <location>
        <begin position="1413"/>
        <end position="1423"/>
    </location>
</feature>
<reference evidence="13 14" key="1">
    <citation type="submission" date="2019-09" db="EMBL/GenBank/DDBJ databases">
        <title>Bird 10,000 Genomes (B10K) Project - Family phase.</title>
        <authorList>
            <person name="Zhang G."/>
        </authorList>
    </citation>
    <scope>NUCLEOTIDE SEQUENCE [LARGE SCALE GENOMIC DNA]</scope>
    <source>
        <strain evidence="13">B10K-DU-029-46</strain>
    </source>
</reference>
<feature type="compositionally biased region" description="Low complexity" evidence="11">
    <location>
        <begin position="987"/>
        <end position="997"/>
    </location>
</feature>
<feature type="compositionally biased region" description="Low complexity" evidence="11">
    <location>
        <begin position="289"/>
        <end position="305"/>
    </location>
</feature>
<dbReference type="InterPro" id="IPR033388">
    <property type="entry name" value="BAF250_C"/>
</dbReference>
<dbReference type="GO" id="GO:0071565">
    <property type="term" value="C:nBAF complex"/>
    <property type="evidence" value="ECO:0007669"/>
    <property type="project" value="TreeGrafter"/>
</dbReference>
<dbReference type="GO" id="GO:0006338">
    <property type="term" value="P:chromatin remodeling"/>
    <property type="evidence" value="ECO:0007669"/>
    <property type="project" value="InterPro"/>
</dbReference>
<dbReference type="CDD" id="cd16876">
    <property type="entry name" value="ARID_ARID1A"/>
    <property type="match status" value="1"/>
</dbReference>
<keyword evidence="3" id="KW-0597">Phosphoprotein</keyword>
<dbReference type="SMART" id="SM00501">
    <property type="entry name" value="BRIGHT"/>
    <property type="match status" value="1"/>
</dbReference>
<feature type="compositionally biased region" description="Polar residues" evidence="11">
    <location>
        <begin position="933"/>
        <end position="946"/>
    </location>
</feature>
<evidence type="ECO:0000313" key="13">
    <source>
        <dbReference type="EMBL" id="NXU58919.1"/>
    </source>
</evidence>
<feature type="compositionally biased region" description="Polar residues" evidence="11">
    <location>
        <begin position="57"/>
        <end position="71"/>
    </location>
</feature>
<feature type="compositionally biased region" description="Low complexity" evidence="11">
    <location>
        <begin position="894"/>
        <end position="905"/>
    </location>
</feature>
<keyword evidence="4" id="KW-0156">Chromatin regulator</keyword>
<feature type="compositionally biased region" description="Low complexity" evidence="11">
    <location>
        <begin position="22"/>
        <end position="47"/>
    </location>
</feature>
<evidence type="ECO:0000256" key="6">
    <source>
        <dbReference type="ARBA" id="ARBA00022990"/>
    </source>
</evidence>
<feature type="non-terminal residue" evidence="13">
    <location>
        <position position="1"/>
    </location>
</feature>
<dbReference type="GO" id="GO:0003677">
    <property type="term" value="F:DNA binding"/>
    <property type="evidence" value="ECO:0007669"/>
    <property type="project" value="UniProtKB-KW"/>
</dbReference>
<dbReference type="OrthoDB" id="8709537at2759"/>
<feature type="compositionally biased region" description="Polar residues" evidence="11">
    <location>
        <begin position="1491"/>
        <end position="1506"/>
    </location>
</feature>
<dbReference type="GO" id="GO:0045893">
    <property type="term" value="P:positive regulation of DNA-templated transcription"/>
    <property type="evidence" value="ECO:0007669"/>
    <property type="project" value="TreeGrafter"/>
</dbReference>
<keyword evidence="2" id="KW-0488">Methylation</keyword>
<dbReference type="PANTHER" id="PTHR12656:SF12">
    <property type="entry name" value="AT-RICH INTERACTIVE DOMAIN-CONTAINING PROTEIN 1A"/>
    <property type="match status" value="1"/>
</dbReference>
<feature type="compositionally biased region" description="Polar residues" evidence="11">
    <location>
        <begin position="361"/>
        <end position="377"/>
    </location>
</feature>
<dbReference type="GO" id="GO:0016514">
    <property type="term" value="C:SWI/SNF complex"/>
    <property type="evidence" value="ECO:0007669"/>
    <property type="project" value="InterPro"/>
</dbReference>
<dbReference type="Pfam" id="PF12031">
    <property type="entry name" value="BAF250_C"/>
    <property type="match status" value="1"/>
</dbReference>
<dbReference type="InterPro" id="IPR021906">
    <property type="entry name" value="BAF250/Osa"/>
</dbReference>
<dbReference type="SUPFAM" id="SSF46774">
    <property type="entry name" value="ARID-like"/>
    <property type="match status" value="1"/>
</dbReference>
<dbReference type="EMBL" id="VZTY01033360">
    <property type="protein sequence ID" value="NXU58919.1"/>
    <property type="molecule type" value="Genomic_DNA"/>
</dbReference>
<evidence type="ECO:0000256" key="2">
    <source>
        <dbReference type="ARBA" id="ARBA00022481"/>
    </source>
</evidence>
<feature type="compositionally biased region" description="Polar residues" evidence="11">
    <location>
        <begin position="386"/>
        <end position="410"/>
    </location>
</feature>
<dbReference type="GO" id="GO:0035060">
    <property type="term" value="C:brahma complex"/>
    <property type="evidence" value="ECO:0007669"/>
    <property type="project" value="InterPro"/>
</dbReference>
<evidence type="ECO:0000256" key="3">
    <source>
        <dbReference type="ARBA" id="ARBA00022553"/>
    </source>
</evidence>
<feature type="compositionally biased region" description="Low complexity" evidence="11">
    <location>
        <begin position="1025"/>
        <end position="1054"/>
    </location>
</feature>
<sequence length="1909" mass="207367">QPSTPMDQMVKIRTQAFGGSNPYTQQQGPQTGPQQGHGYPGQSYGPQTPQRYPMGMQSRTQSSMGSISYAQQIPPYGQQGPSAYGQQSQSPYYNQQSSHPQQQQPPYSQQPPSQTPHSQPSYQQQQQPQPQPPQLQTSQPSYSQQQSQPPHQSPAPYAQQPSTGQQHQQSQPSYSQQQSQSPYQQQQQSQQTASAALSQQSSSYPPSQPQQQQSAYSQPRFPPPQELSQDSFGSQASSAPSMASSKGQEDMNLNLQSRPSSLPVSWEAHPQDLSGSIDDLPMGTEGALSPGVSTSGISSSQGEQSNPAQSPFSPHTSPHLPGIRGPSPSPVGSPASVAQSRSGPLSPAAVPGNQMPPRPPSGQSDTIMHPSINQSGIAQDRGYMQRNPQMPQYSSPQSGSALSPRQSSGGQMHAAMGPYQQNSMGSYGPQGGQYGPQGGYPRQPNYNAMSNANYPSPGMGGSMNPMAAGSQMHGQTGVPPYTGLPPGRMSHATMGNRPYGPNMANMPPQVGTGMCPPPGGMNRKAQEAAAAAMHAAANSIQNRPPGYPNMNQGGMMGTGPPYGQGINSMAGMINPQGPPYPMGGNMANNSAGMAASPEMIGLSEVKMITVTKMNNKADGTPKTESKSKKSSSSTTTNEKITKLYELGGEPERKIWVDRYLAFTEEKAMGMTNLPAVGRKPLDLYRLYVSVKEIGGLTQVNKNKKWRELATNLNVGTSSSAASSLKKQYIQCLYAFECKIERGEDPPPDIFAAADSKKSQTKIQPPSPAGSGSMQGPQTPQSTSSSMAEGGDLKPPTPASTPHSQMPPLPGIRSNSVGLQDAFPDGSDPTFQKRNSMTPNPGYQPSMNTSDMIGRMSYEPNKDPYSGMRKAPGSDPFMSSGQGPNNALSDPYNRAAGPGMGNMAMGQRQHYSYGGPYDRVRTEPGMGPEGSLGSGTPQPNIMPSTPESGMYSPSRYPQQQQQQQQRHDSYGNQFSTQGTSSGSPFPSQQTTMYQQQQQNYKRPMDGNYGPPAKRHEGEMYNVPYSAGQGQTQQQLPPAQPQQASQQQPAQPSPQQDLYNQYGSTYPAGADRRAAGGPQNQFPFQFGRDRVSAPPGSNAQQSMTPQMMGGGPIQSTPEGPQPGGLWLARNEMGYSYPNRQSGGSTPQGPAYHGVTRTDEILHSDQRVNHEGPWPSHGNRQPAYGPSAPVPPMTRPPQSNYQTPSSMQNHIPQVSSPAPLPRPLENRTSPSKSPFLHSGMKMQKAGPPVPASHITPAAVQPPMIRRDITFPPGSVEATQPVLKPRRRLTAKDIGTPEAWRVMMSLKSGLLAESTWALDTINILLYDDNSIMTFSLSQLPGLLELLVEYFRRCLIEIFGILKEYEVGDPEQRTLLDPERFCRSSGSSHEEEEEEKDESRNVNCEKEEEDEEEAAFSSKDKMPLENSEEKLASKFDKLPVKVVQKNDPFVVDYSSKLGRVQEFESGLLHWRIGGGDTTEHIQTHFESKTELPWTQKPASSNSTSRTCSVAESSLGAMEDEEIPPSNRSSEKRITATMDDMLSARPGSLAGEEEEEVKASETVKESSKFPFGISPAQSHRNIKILEDEPHSKDETPLCTLQDWQDSLAKRCICVSNIIRSLSFVPGNDFEMSKHPGLLLILGKLILLHHKHPERKQAPLTYEKEEEQDQGVSCNKVEWWWDCLEMLRENTLVTLANISGQLDLSPYPESICLPVLDGLLHWAVCPSAEAQDPFPTLGPNAVLSPQRLVLETLSKLSIQDNNVDLILATPPFSRLEKLYSTLVRFLSDRKNPVCREMAVVLLANLAQGDSLAARAIAVQKGSIGNLLGFLEDSLAATQFQQSQAGLMHMQNPPFESTSVDMMRRAARALLALAKVDENHSEFTLYESRLLDISVSPLMNSLVSQVICDVLFLIGQS</sequence>
<feature type="region of interest" description="Disordered" evidence="11">
    <location>
        <begin position="1132"/>
        <end position="1151"/>
    </location>
</feature>
<gene>
    <name evidence="13" type="primary">Arid1a</name>
    <name evidence="13" type="ORF">TURVEL_R02163</name>
</gene>
<evidence type="ECO:0000256" key="7">
    <source>
        <dbReference type="ARBA" id="ARBA00023015"/>
    </source>
</evidence>
<feature type="compositionally biased region" description="Polar residues" evidence="11">
    <location>
        <begin position="1193"/>
        <end position="1213"/>
    </location>
</feature>
<feature type="compositionally biased region" description="Pro residues" evidence="11">
    <location>
        <begin position="794"/>
        <end position="809"/>
    </location>
</feature>
<feature type="compositionally biased region" description="Polar residues" evidence="11">
    <location>
        <begin position="828"/>
        <end position="850"/>
    </location>
</feature>
<evidence type="ECO:0000259" key="12">
    <source>
        <dbReference type="PROSITE" id="PS51011"/>
    </source>
</evidence>
<feature type="region of interest" description="Disordered" evidence="11">
    <location>
        <begin position="1481"/>
        <end position="1527"/>
    </location>
</feature>
<dbReference type="GO" id="GO:0006357">
    <property type="term" value="P:regulation of transcription by RNA polymerase II"/>
    <property type="evidence" value="ECO:0007669"/>
    <property type="project" value="TreeGrafter"/>
</dbReference>
<feature type="compositionally biased region" description="Polar residues" evidence="11">
    <location>
        <begin position="969"/>
        <end position="986"/>
    </location>
</feature>
<keyword evidence="7" id="KW-0805">Transcription regulation</keyword>
<keyword evidence="14" id="KW-1185">Reference proteome</keyword>
<feature type="compositionally biased region" description="Low complexity" evidence="11">
    <location>
        <begin position="773"/>
        <end position="786"/>
    </location>
</feature>
<dbReference type="GO" id="GO:0007399">
    <property type="term" value="P:nervous system development"/>
    <property type="evidence" value="ECO:0007669"/>
    <property type="project" value="UniProtKB-KW"/>
</dbReference>
<feature type="region of interest" description="Disordered" evidence="11">
    <location>
        <begin position="613"/>
        <end position="637"/>
    </location>
</feature>
<evidence type="ECO:0000256" key="4">
    <source>
        <dbReference type="ARBA" id="ARBA00022853"/>
    </source>
</evidence>
<dbReference type="InterPro" id="IPR036431">
    <property type="entry name" value="ARID_dom_sf"/>
</dbReference>
<dbReference type="SUPFAM" id="SSF48371">
    <property type="entry name" value="ARM repeat"/>
    <property type="match status" value="1"/>
</dbReference>
<feature type="compositionally biased region" description="Polar residues" evidence="11">
    <location>
        <begin position="1093"/>
        <end position="1103"/>
    </location>
</feature>
<feature type="compositionally biased region" description="Low complexity" evidence="11">
    <location>
        <begin position="86"/>
        <end position="219"/>
    </location>
</feature>
<feature type="region of interest" description="Disordered" evidence="11">
    <location>
        <begin position="1373"/>
        <end position="1423"/>
    </location>
</feature>
<evidence type="ECO:0000256" key="8">
    <source>
        <dbReference type="ARBA" id="ARBA00023125"/>
    </source>
</evidence>
<feature type="region of interest" description="Disordered" evidence="11">
    <location>
        <begin position="1"/>
        <end position="441"/>
    </location>
</feature>
<feature type="compositionally biased region" description="Polar residues" evidence="11">
    <location>
        <begin position="306"/>
        <end position="316"/>
    </location>
</feature>
<dbReference type="InterPro" id="IPR016024">
    <property type="entry name" value="ARM-type_fold"/>
</dbReference>
<evidence type="ECO:0000256" key="5">
    <source>
        <dbReference type="ARBA" id="ARBA00022902"/>
    </source>
</evidence>
<dbReference type="GO" id="GO:0005654">
    <property type="term" value="C:nucleoplasm"/>
    <property type="evidence" value="ECO:0007669"/>
    <property type="project" value="TreeGrafter"/>
</dbReference>
<feature type="compositionally biased region" description="Polar residues" evidence="11">
    <location>
        <begin position="1135"/>
        <end position="1145"/>
    </location>
</feature>
<evidence type="ECO:0000256" key="1">
    <source>
        <dbReference type="ARBA" id="ARBA00004123"/>
    </source>
</evidence>
<keyword evidence="8" id="KW-0238">DNA-binding</keyword>
<dbReference type="Gene3D" id="1.25.10.10">
    <property type="entry name" value="Leucine-rich Repeat Variant"/>
    <property type="match status" value="1"/>
</dbReference>
<feature type="compositionally biased region" description="Gly residues" evidence="11">
    <location>
        <begin position="428"/>
        <end position="438"/>
    </location>
</feature>
<dbReference type="Gene3D" id="1.10.150.60">
    <property type="entry name" value="ARID DNA-binding domain"/>
    <property type="match status" value="1"/>
</dbReference>
<keyword evidence="9" id="KW-0804">Transcription</keyword>
<dbReference type="GO" id="GO:0031491">
    <property type="term" value="F:nucleosome binding"/>
    <property type="evidence" value="ECO:0007669"/>
    <property type="project" value="TreeGrafter"/>
</dbReference>
<evidence type="ECO:0000313" key="14">
    <source>
        <dbReference type="Proteomes" id="UP000582182"/>
    </source>
</evidence>
<dbReference type="InterPro" id="IPR011989">
    <property type="entry name" value="ARM-like"/>
</dbReference>
<feature type="domain" description="ARID" evidence="12">
    <location>
        <begin position="649"/>
        <end position="740"/>
    </location>
</feature>
<dbReference type="Proteomes" id="UP000582182">
    <property type="component" value="Unassembled WGS sequence"/>
</dbReference>
<dbReference type="FunFam" id="1.10.150.60:FF:000002">
    <property type="entry name" value="AT-rich interactive domain-containing protein 1B"/>
    <property type="match status" value="1"/>
</dbReference>
<feature type="compositionally biased region" description="Polar residues" evidence="11">
    <location>
        <begin position="876"/>
        <end position="887"/>
    </location>
</feature>
<feature type="non-terminal residue" evidence="13">
    <location>
        <position position="1909"/>
    </location>
</feature>
<comment type="subcellular location">
    <subcellularLocation>
        <location evidence="1">Nucleus</location>
    </subcellularLocation>
</comment>
<keyword evidence="5" id="KW-0524">Neurogenesis</keyword>
<dbReference type="SMART" id="SM01014">
    <property type="entry name" value="ARID"/>
    <property type="match status" value="1"/>
</dbReference>
<evidence type="ECO:0000256" key="11">
    <source>
        <dbReference type="SAM" id="MobiDB-lite"/>
    </source>
</evidence>
<keyword evidence="10" id="KW-0539">Nucleus</keyword>
<dbReference type="Pfam" id="PF01388">
    <property type="entry name" value="ARID"/>
    <property type="match status" value="1"/>
</dbReference>
<feature type="compositionally biased region" description="Polar residues" evidence="11">
    <location>
        <begin position="251"/>
        <end position="263"/>
    </location>
</feature>
<dbReference type="PANTHER" id="PTHR12656">
    <property type="entry name" value="BRG-1 ASSOCIATED FACTOR 250 BAF250"/>
    <property type="match status" value="1"/>
</dbReference>
<dbReference type="PROSITE" id="PS51011">
    <property type="entry name" value="ARID"/>
    <property type="match status" value="1"/>
</dbReference>
<evidence type="ECO:0000256" key="10">
    <source>
        <dbReference type="ARBA" id="ARBA00023242"/>
    </source>
</evidence>
<keyword evidence="6" id="KW-0007">Acetylation</keyword>
<dbReference type="InterPro" id="IPR001606">
    <property type="entry name" value="ARID_dom"/>
</dbReference>
<feature type="region of interest" description="Disordered" evidence="11">
    <location>
        <begin position="746"/>
        <end position="1126"/>
    </location>
</feature>
<evidence type="ECO:0000256" key="9">
    <source>
        <dbReference type="ARBA" id="ARBA00023163"/>
    </source>
</evidence>
<organism evidence="13 14">
    <name type="scientific">Turnix velox</name>
    <name type="common">Little buttonquail</name>
    <dbReference type="NCBI Taxonomy" id="2529409"/>
    <lineage>
        <taxon>Eukaryota</taxon>
        <taxon>Metazoa</taxon>
        <taxon>Chordata</taxon>
        <taxon>Craniata</taxon>
        <taxon>Vertebrata</taxon>
        <taxon>Euteleostomi</taxon>
        <taxon>Archelosauria</taxon>
        <taxon>Archosauria</taxon>
        <taxon>Dinosauria</taxon>
        <taxon>Saurischia</taxon>
        <taxon>Theropoda</taxon>
        <taxon>Coelurosauria</taxon>
        <taxon>Aves</taxon>
        <taxon>Neognathae</taxon>
        <taxon>Neoaves</taxon>
        <taxon>Charadriiformes</taxon>
        <taxon>Turnicidae</taxon>
        <taxon>Turnix</taxon>
    </lineage>
</organism>
<name>A0A7L3LXB2_9CHAR</name>
<feature type="region of interest" description="Disordered" evidence="11">
    <location>
        <begin position="1164"/>
        <end position="1252"/>
    </location>
</feature>
<dbReference type="InterPro" id="IPR030094">
    <property type="entry name" value="ARID1A_ARID_BRIGHT_DNA-bd"/>
</dbReference>
<protein>
    <submittedName>
        <fullName evidence="13">ARI1A protein</fullName>
    </submittedName>
</protein>
<comment type="caution">
    <text evidence="13">The sequence shown here is derived from an EMBL/GenBank/DDBJ whole genome shotgun (WGS) entry which is preliminary data.</text>
</comment>
<accession>A0A7L3LXB2</accession>
<proteinExistence type="predicted"/>
<feature type="compositionally biased region" description="Low complexity" evidence="11">
    <location>
        <begin position="234"/>
        <end position="245"/>
    </location>
</feature>